<name>A0ABW1GKU5_9ACTN</name>
<keyword evidence="2" id="KW-1185">Reference proteome</keyword>
<comment type="caution">
    <text evidence="1">The sequence shown here is derived from an EMBL/GenBank/DDBJ whole genome shotgun (WGS) entry which is preliminary data.</text>
</comment>
<reference evidence="2" key="1">
    <citation type="journal article" date="2019" name="Int. J. Syst. Evol. Microbiol.">
        <title>The Global Catalogue of Microorganisms (GCM) 10K type strain sequencing project: providing services to taxonomists for standard genome sequencing and annotation.</title>
        <authorList>
            <consortium name="The Broad Institute Genomics Platform"/>
            <consortium name="The Broad Institute Genome Sequencing Center for Infectious Disease"/>
            <person name="Wu L."/>
            <person name="Ma J."/>
        </authorList>
    </citation>
    <scope>NUCLEOTIDE SEQUENCE [LARGE SCALE GENOMIC DNA]</scope>
    <source>
        <strain evidence="2">JCM 4147</strain>
    </source>
</reference>
<dbReference type="Proteomes" id="UP001596200">
    <property type="component" value="Unassembled WGS sequence"/>
</dbReference>
<gene>
    <name evidence="1" type="ORF">ACFP1B_13815</name>
</gene>
<accession>A0ABW1GKU5</accession>
<evidence type="ECO:0000313" key="1">
    <source>
        <dbReference type="EMBL" id="MFC5914501.1"/>
    </source>
</evidence>
<evidence type="ECO:0000313" key="2">
    <source>
        <dbReference type="Proteomes" id="UP001596200"/>
    </source>
</evidence>
<sequence length="203" mass="21940">MIDETYLGTVCRHLTDEDLSAGFWQAHARRWARRTARPGSGRFLDAPVIELYIAAEAAGLPPSDGIADDDVVVHENILAAVLAAHAVLATAGRGHRPGAPGIGKAIGAIAPGVLRGESLELTTRQMAWSNRTAITRMLAHLQHVEEDVDLRTVAALACGVQGHRTMLRTNPTGHGPEMGLWSPTSEFNRTACLARWRVERETT</sequence>
<protein>
    <submittedName>
        <fullName evidence="1">Uncharacterized protein</fullName>
    </submittedName>
</protein>
<dbReference type="EMBL" id="JBHSPU010000013">
    <property type="protein sequence ID" value="MFC5914501.1"/>
    <property type="molecule type" value="Genomic_DNA"/>
</dbReference>
<dbReference type="RefSeq" id="WP_344514738.1">
    <property type="nucleotide sequence ID" value="NZ_BAAATU010000031.1"/>
</dbReference>
<proteinExistence type="predicted"/>
<organism evidence="1 2">
    <name type="scientific">Streptomyces pulveraceus</name>
    <dbReference type="NCBI Taxonomy" id="68258"/>
    <lineage>
        <taxon>Bacteria</taxon>
        <taxon>Bacillati</taxon>
        <taxon>Actinomycetota</taxon>
        <taxon>Actinomycetes</taxon>
        <taxon>Kitasatosporales</taxon>
        <taxon>Streptomycetaceae</taxon>
        <taxon>Streptomyces</taxon>
    </lineage>
</organism>